<feature type="compositionally biased region" description="Basic residues" evidence="1">
    <location>
        <begin position="303"/>
        <end position="314"/>
    </location>
</feature>
<protein>
    <submittedName>
        <fullName evidence="2">Uncharacterized protein</fullName>
    </submittedName>
</protein>
<dbReference type="AlphaFoldDB" id="A0A915YMP9"/>
<sequence length="340" mass="39472">MIREIAPRFRKLTPKMLVNIKKYVIQGQIYSSSIYPLLKHNYSDQPIYKKDLYNAVYQFCQKNNPGDMDASQLFELLMKWKDAEPLWIVKLRFTTGVQSTQSIELINKHIHDKVDRATSLCDLLHNIKDHVKNEEYLENFKLERNAIPTIGMPMLNTRFFGPIDNIIKVFLTPIMLGKQRSQMNQSYLDQSNDLSQYSPIPVCDIQIDNRIEMEKSITFQHFFSFRVDSHGSHLAINSIKAIYAKLFGLSKNATDCAIKSNMQHELVNLLKAFNYDMHNKNVQETQETQETKTFTDINNPTITKHKGRPPKRLKSSVETSEKHVLKDSTNVNITENETRG</sequence>
<dbReference type="EMBL" id="CAGKOT010000001">
    <property type="protein sequence ID" value="CAB5293636.1"/>
    <property type="molecule type" value="Genomic_DNA"/>
</dbReference>
<dbReference type="Proteomes" id="UP000684084">
    <property type="component" value="Unassembled WGS sequence"/>
</dbReference>
<organism evidence="2 3">
    <name type="scientific">Rhizophagus irregularis</name>
    <dbReference type="NCBI Taxonomy" id="588596"/>
    <lineage>
        <taxon>Eukaryota</taxon>
        <taxon>Fungi</taxon>
        <taxon>Fungi incertae sedis</taxon>
        <taxon>Mucoromycota</taxon>
        <taxon>Glomeromycotina</taxon>
        <taxon>Glomeromycetes</taxon>
        <taxon>Glomerales</taxon>
        <taxon>Glomeraceae</taxon>
        <taxon>Rhizophagus</taxon>
    </lineage>
</organism>
<accession>A0A915YMP9</accession>
<dbReference type="VEuPathDB" id="FungiDB:RhiirFUN_020226"/>
<feature type="region of interest" description="Disordered" evidence="1">
    <location>
        <begin position="299"/>
        <end position="323"/>
    </location>
</feature>
<comment type="caution">
    <text evidence="2">The sequence shown here is derived from an EMBL/GenBank/DDBJ whole genome shotgun (WGS) entry which is preliminary data.</text>
</comment>
<dbReference type="VEuPathDB" id="FungiDB:RhiirFUN_017941"/>
<name>A0A915YMP9_9GLOM</name>
<evidence type="ECO:0000313" key="2">
    <source>
        <dbReference type="EMBL" id="CAB5293636.1"/>
    </source>
</evidence>
<evidence type="ECO:0000313" key="3">
    <source>
        <dbReference type="Proteomes" id="UP000684084"/>
    </source>
</evidence>
<reference evidence="2" key="1">
    <citation type="submission" date="2020-05" db="EMBL/GenBank/DDBJ databases">
        <authorList>
            <person name="Rincon C."/>
            <person name="Sanders R I."/>
            <person name="Robbins C."/>
            <person name="Chaturvedi A."/>
        </authorList>
    </citation>
    <scope>NUCLEOTIDE SEQUENCE</scope>
    <source>
        <strain evidence="2">CHB12</strain>
    </source>
</reference>
<evidence type="ECO:0000256" key="1">
    <source>
        <dbReference type="SAM" id="MobiDB-lite"/>
    </source>
</evidence>
<proteinExistence type="predicted"/>
<gene>
    <name evidence="2" type="ORF">CHRIB12_LOCUS282</name>
</gene>